<dbReference type="GO" id="GO:0016740">
    <property type="term" value="F:transferase activity"/>
    <property type="evidence" value="ECO:0007669"/>
    <property type="project" value="UniProtKB-KW"/>
</dbReference>
<organism evidence="3 4">
    <name type="scientific">Erythrobacter dokdonensis DSW-74</name>
    <dbReference type="NCBI Taxonomy" id="1300349"/>
    <lineage>
        <taxon>Bacteria</taxon>
        <taxon>Pseudomonadati</taxon>
        <taxon>Pseudomonadota</taxon>
        <taxon>Alphaproteobacteria</taxon>
        <taxon>Sphingomonadales</taxon>
        <taxon>Erythrobacteraceae</taxon>
        <taxon>Erythrobacter/Porphyrobacter group</taxon>
        <taxon>Erythrobacter</taxon>
    </lineage>
</organism>
<dbReference type="RefSeq" id="WP_068863934.1">
    <property type="nucleotide sequence ID" value="NZ_LZYB01000003.1"/>
</dbReference>
<dbReference type="InterPro" id="IPR057169">
    <property type="entry name" value="DUF7847"/>
</dbReference>
<feature type="domain" description="DUF7847" evidence="2">
    <location>
        <begin position="128"/>
        <end position="271"/>
    </location>
</feature>
<dbReference type="Pfam" id="PF25231">
    <property type="entry name" value="DUF7847"/>
    <property type="match status" value="1"/>
</dbReference>
<evidence type="ECO:0000256" key="1">
    <source>
        <dbReference type="SAM" id="Phobius"/>
    </source>
</evidence>
<feature type="transmembrane region" description="Helical" evidence="1">
    <location>
        <begin position="243"/>
        <end position="267"/>
    </location>
</feature>
<dbReference type="Proteomes" id="UP000092484">
    <property type="component" value="Unassembled WGS sequence"/>
</dbReference>
<dbReference type="STRING" id="1300349.I603_1678"/>
<accession>A0A1A7BJ97</accession>
<keyword evidence="1" id="KW-0472">Membrane</keyword>
<feature type="transmembrane region" description="Helical" evidence="1">
    <location>
        <begin position="24"/>
        <end position="43"/>
    </location>
</feature>
<evidence type="ECO:0000259" key="2">
    <source>
        <dbReference type="Pfam" id="PF25231"/>
    </source>
</evidence>
<comment type="caution">
    <text evidence="3">The sequence shown here is derived from an EMBL/GenBank/DDBJ whole genome shotgun (WGS) entry which is preliminary data.</text>
</comment>
<dbReference type="PATRIC" id="fig|1300349.4.peg.1672"/>
<evidence type="ECO:0000313" key="3">
    <source>
        <dbReference type="EMBL" id="OBV11270.1"/>
    </source>
</evidence>
<name>A0A1A7BJ97_9SPHN</name>
<feature type="transmembrane region" description="Helical" evidence="1">
    <location>
        <begin position="82"/>
        <end position="104"/>
    </location>
</feature>
<feature type="transmembrane region" description="Helical" evidence="1">
    <location>
        <begin position="157"/>
        <end position="183"/>
    </location>
</feature>
<dbReference type="EMBL" id="LZYB01000003">
    <property type="protein sequence ID" value="OBV11270.1"/>
    <property type="molecule type" value="Genomic_DNA"/>
</dbReference>
<keyword evidence="3" id="KW-0808">Transferase</keyword>
<keyword evidence="4" id="KW-1185">Reference proteome</keyword>
<feature type="transmembrane region" description="Helical" evidence="1">
    <location>
        <begin position="125"/>
        <end position="151"/>
    </location>
</feature>
<keyword evidence="1" id="KW-1133">Transmembrane helix</keyword>
<reference evidence="3 4" key="1">
    <citation type="submission" date="2016-06" db="EMBL/GenBank/DDBJ databases">
        <title>Genome sequence of Porphyrobacter dokdonensis DSW-74.</title>
        <authorList>
            <person name="Kim J.F."/>
            <person name="Song J.Y."/>
        </authorList>
    </citation>
    <scope>NUCLEOTIDE SEQUENCE [LARGE SCALE GENOMIC DNA]</scope>
    <source>
        <strain evidence="3 4">DSW-74</strain>
    </source>
</reference>
<gene>
    <name evidence="3" type="ORF">I603_1678</name>
</gene>
<dbReference type="AlphaFoldDB" id="A0A1A7BJ97"/>
<feature type="transmembrane region" description="Helical" evidence="1">
    <location>
        <begin position="204"/>
        <end position="237"/>
    </location>
</feature>
<sequence length="284" mass="29139">MAKLDMGKAWTQATGLIGANKDTISAIAGLFFFLPSFAAALLVPELATSTSIDPARSGGAVGQQAELQAALDQVTAMYADNWPLFLGITIAGFVGSLSLLALLSDRGNPTVGEALGKGLKSIPSYLAAQLLSALAAGVAIGLPLGLVSAFAPPAVTVVAGLLLIVAMIYLFVKFSLIAPVIAIDGERNPLAAMGRSWRLTKGNSLRILIFLMLLFVTIAIIGGLVAAVLTLILSAFGGSVASIGIGLVNAAVNTIVTVIFLVVIAAIHRQLAGTTPERLSETFE</sequence>
<protein>
    <submittedName>
        <fullName evidence="3">Lipoyltransferase</fullName>
    </submittedName>
</protein>
<proteinExistence type="predicted"/>
<evidence type="ECO:0000313" key="4">
    <source>
        <dbReference type="Proteomes" id="UP000092484"/>
    </source>
</evidence>
<keyword evidence="1" id="KW-0812">Transmembrane</keyword>